<dbReference type="Pfam" id="PF06445">
    <property type="entry name" value="GyrI-like"/>
    <property type="match status" value="1"/>
</dbReference>
<evidence type="ECO:0000259" key="4">
    <source>
        <dbReference type="PROSITE" id="PS01124"/>
    </source>
</evidence>
<keyword evidence="2" id="KW-0238">DNA-binding</keyword>
<dbReference type="SUPFAM" id="SSF55136">
    <property type="entry name" value="Probable bacterial effector-binding domain"/>
    <property type="match status" value="1"/>
</dbReference>
<accession>F1TEY5</accession>
<dbReference type="RefSeq" id="WP_004620441.1">
    <property type="nucleotide sequence ID" value="NZ_ACXX02000010.1"/>
</dbReference>
<evidence type="ECO:0000256" key="1">
    <source>
        <dbReference type="ARBA" id="ARBA00023015"/>
    </source>
</evidence>
<dbReference type="Pfam" id="PF12833">
    <property type="entry name" value="HTH_18"/>
    <property type="match status" value="1"/>
</dbReference>
<dbReference type="Proteomes" id="UP000003860">
    <property type="component" value="Unassembled WGS sequence"/>
</dbReference>
<reference evidence="5" key="1">
    <citation type="submission" date="2009-07" db="EMBL/GenBank/DDBJ databases">
        <authorList>
            <consortium name="US DOE Joint Genome Institute (JGI-PGF)"/>
            <person name="Lucas S."/>
            <person name="Copeland A."/>
            <person name="Lapidus A."/>
            <person name="Glavina del Rio T."/>
            <person name="Tice H."/>
            <person name="Bruce D."/>
            <person name="Goodwin L."/>
            <person name="Pitluck S."/>
            <person name="Larimer F."/>
            <person name="Land M.L."/>
            <person name="Mouttaki H."/>
            <person name="He Z."/>
            <person name="Zhou J."/>
            <person name="Hemme C.L."/>
        </authorList>
    </citation>
    <scope>NUCLEOTIDE SEQUENCE [LARGE SCALE GENOMIC DNA]</scope>
    <source>
        <strain evidence="5">DSM 2782</strain>
    </source>
</reference>
<keyword evidence="1" id="KW-0805">Transcription regulation</keyword>
<gene>
    <name evidence="5" type="ORF">Cpap_1118</name>
</gene>
<dbReference type="InterPro" id="IPR050959">
    <property type="entry name" value="MarA-like"/>
</dbReference>
<dbReference type="eggNOG" id="COG2207">
    <property type="taxonomic scope" value="Bacteria"/>
</dbReference>
<dbReference type="InterPro" id="IPR029442">
    <property type="entry name" value="GyrI-like"/>
</dbReference>
<keyword evidence="6" id="KW-1185">Reference proteome</keyword>
<dbReference type="GO" id="GO:0043565">
    <property type="term" value="F:sequence-specific DNA binding"/>
    <property type="evidence" value="ECO:0007669"/>
    <property type="project" value="InterPro"/>
</dbReference>
<dbReference type="PROSITE" id="PS01124">
    <property type="entry name" value="HTH_ARAC_FAMILY_2"/>
    <property type="match status" value="1"/>
</dbReference>
<reference evidence="5" key="2">
    <citation type="submission" date="2011-01" db="EMBL/GenBank/DDBJ databases">
        <title>The Non-contiguous Finished genome of Clostridium papyrosolvens.</title>
        <authorList>
            <person name="Lucas S."/>
            <person name="Copeland A."/>
            <person name="Lapidus A."/>
            <person name="Cheng J.-F."/>
            <person name="Goodwin L."/>
            <person name="Pitluck S."/>
            <person name="Misra M."/>
            <person name="Chertkov O."/>
            <person name="Detter J.C."/>
            <person name="Han C."/>
            <person name="Tapia R."/>
            <person name="Land M."/>
            <person name="Hauser L."/>
            <person name="Kyrpides N."/>
            <person name="Ivanova N."/>
            <person name="Pagani I."/>
            <person name="Mouttaki H."/>
            <person name="He Z."/>
            <person name="Zhou J."/>
            <person name="Hemme C.L."/>
            <person name="Woyke T."/>
        </authorList>
    </citation>
    <scope>NUCLEOTIDE SEQUENCE [LARGE SCALE GENOMIC DNA]</scope>
    <source>
        <strain evidence="5">DSM 2782</strain>
    </source>
</reference>
<dbReference type="Gene3D" id="1.10.10.60">
    <property type="entry name" value="Homeodomain-like"/>
    <property type="match status" value="2"/>
</dbReference>
<dbReference type="AlphaFoldDB" id="F1TEY5"/>
<dbReference type="PANTHER" id="PTHR47504">
    <property type="entry name" value="RIGHT ORIGIN-BINDING PROTEIN"/>
    <property type="match status" value="1"/>
</dbReference>
<protein>
    <submittedName>
        <fullName evidence="5">Transcriptional regulator, AraC family</fullName>
    </submittedName>
</protein>
<dbReference type="PRINTS" id="PR00032">
    <property type="entry name" value="HTHARAC"/>
</dbReference>
<dbReference type="InterPro" id="IPR009057">
    <property type="entry name" value="Homeodomain-like_sf"/>
</dbReference>
<dbReference type="OrthoDB" id="253601at2"/>
<sequence>MNTDNLIYKKQIELVMEFTEHNICSDLSLHTLSKIAGFSPYHFHRIFHSVTGKSLHQFILERRLNNCASRLLYEEGDITNIAMDFGFSSSSSFARSFKKYFGCTPTQYKKTKERKYPVAFAEIPIQQVSFDPELEKHFDEIVLPDLKAVCIGVNGLSEVWENPEINRAYEMIFTWLKESNRLTENTKIFGVTMDTPEVQNLSSCRYYACAASESYILDECLAYRVFQTSGKYICCKINRSIKDFATYFFRHMDYLYGFYMVAHKLSPDNRPFVEFYERMPDGDIYINFCVPTKNSKK</sequence>
<dbReference type="InterPro" id="IPR011256">
    <property type="entry name" value="Reg_factor_effector_dom_sf"/>
</dbReference>
<evidence type="ECO:0000256" key="3">
    <source>
        <dbReference type="ARBA" id="ARBA00023163"/>
    </source>
</evidence>
<evidence type="ECO:0000256" key="2">
    <source>
        <dbReference type="ARBA" id="ARBA00023125"/>
    </source>
</evidence>
<feature type="domain" description="HTH araC/xylS-type" evidence="4">
    <location>
        <begin position="13"/>
        <end position="111"/>
    </location>
</feature>
<evidence type="ECO:0000313" key="6">
    <source>
        <dbReference type="Proteomes" id="UP000003860"/>
    </source>
</evidence>
<dbReference type="InterPro" id="IPR020449">
    <property type="entry name" value="Tscrpt_reg_AraC-type_HTH"/>
</dbReference>
<dbReference type="PANTHER" id="PTHR47504:SF5">
    <property type="entry name" value="RIGHT ORIGIN-BINDING PROTEIN"/>
    <property type="match status" value="1"/>
</dbReference>
<keyword evidence="3" id="KW-0804">Transcription</keyword>
<dbReference type="SUPFAM" id="SSF46689">
    <property type="entry name" value="Homeodomain-like"/>
    <property type="match status" value="2"/>
</dbReference>
<comment type="caution">
    <text evidence="5">The sequence shown here is derived from an EMBL/GenBank/DDBJ whole genome shotgun (WGS) entry which is preliminary data.</text>
</comment>
<proteinExistence type="predicted"/>
<dbReference type="Gene3D" id="3.20.80.10">
    <property type="entry name" value="Regulatory factor, effector binding domain"/>
    <property type="match status" value="1"/>
</dbReference>
<dbReference type="EMBL" id="ACXX02000010">
    <property type="protein sequence ID" value="EGD46923.1"/>
    <property type="molecule type" value="Genomic_DNA"/>
</dbReference>
<dbReference type="GO" id="GO:0003700">
    <property type="term" value="F:DNA-binding transcription factor activity"/>
    <property type="evidence" value="ECO:0007669"/>
    <property type="project" value="InterPro"/>
</dbReference>
<dbReference type="SMART" id="SM00342">
    <property type="entry name" value="HTH_ARAC"/>
    <property type="match status" value="1"/>
</dbReference>
<organism evidence="5 6">
    <name type="scientific">Ruminiclostridium papyrosolvens DSM 2782</name>
    <dbReference type="NCBI Taxonomy" id="588581"/>
    <lineage>
        <taxon>Bacteria</taxon>
        <taxon>Bacillati</taxon>
        <taxon>Bacillota</taxon>
        <taxon>Clostridia</taxon>
        <taxon>Eubacteriales</taxon>
        <taxon>Oscillospiraceae</taxon>
        <taxon>Ruminiclostridium</taxon>
    </lineage>
</organism>
<name>F1TEY5_9FIRM</name>
<dbReference type="STRING" id="588581.Cpap_1118"/>
<dbReference type="InterPro" id="IPR018060">
    <property type="entry name" value="HTH_AraC"/>
</dbReference>
<evidence type="ECO:0000313" key="5">
    <source>
        <dbReference type="EMBL" id="EGD46923.1"/>
    </source>
</evidence>